<accession>A0A4C1T9V6</accession>
<feature type="compositionally biased region" description="Low complexity" evidence="1">
    <location>
        <begin position="86"/>
        <end position="95"/>
    </location>
</feature>
<name>A0A4C1T9V6_EUMVA</name>
<keyword evidence="3" id="KW-1185">Reference proteome</keyword>
<organism evidence="2 3">
    <name type="scientific">Eumeta variegata</name>
    <name type="common">Bagworm moth</name>
    <name type="synonym">Eumeta japonica</name>
    <dbReference type="NCBI Taxonomy" id="151549"/>
    <lineage>
        <taxon>Eukaryota</taxon>
        <taxon>Metazoa</taxon>
        <taxon>Ecdysozoa</taxon>
        <taxon>Arthropoda</taxon>
        <taxon>Hexapoda</taxon>
        <taxon>Insecta</taxon>
        <taxon>Pterygota</taxon>
        <taxon>Neoptera</taxon>
        <taxon>Endopterygota</taxon>
        <taxon>Lepidoptera</taxon>
        <taxon>Glossata</taxon>
        <taxon>Ditrysia</taxon>
        <taxon>Tineoidea</taxon>
        <taxon>Psychidae</taxon>
        <taxon>Oiketicinae</taxon>
        <taxon>Eumeta</taxon>
    </lineage>
</organism>
<evidence type="ECO:0000256" key="1">
    <source>
        <dbReference type="SAM" id="MobiDB-lite"/>
    </source>
</evidence>
<dbReference type="STRING" id="151549.A0A4C1T9V6"/>
<feature type="region of interest" description="Disordered" evidence="1">
    <location>
        <begin position="58"/>
        <end position="131"/>
    </location>
</feature>
<dbReference type="Proteomes" id="UP000299102">
    <property type="component" value="Unassembled WGS sequence"/>
</dbReference>
<sequence>MDTTTSVKSQSNEISVINPIQNLPIELQNDQKRRSSSRSIKRKRFDDEIVEYSINLPSRSEQSRVGRLRTTSQTYLTSVQPPPSVSVPTNTASVSLTGPAPDLNSNSDKLSVDVPTTSTVPPSPLCITSSSGPITQHNVINMERTSTFVASEKKDQLSPSKTRNLAVLPVK</sequence>
<protein>
    <submittedName>
        <fullName evidence="2">Uncharacterized protein</fullName>
    </submittedName>
</protein>
<proteinExistence type="predicted"/>
<evidence type="ECO:0000313" key="3">
    <source>
        <dbReference type="Proteomes" id="UP000299102"/>
    </source>
</evidence>
<gene>
    <name evidence="2" type="ORF">EVAR_73551_1</name>
</gene>
<comment type="caution">
    <text evidence="2">The sequence shown here is derived from an EMBL/GenBank/DDBJ whole genome shotgun (WGS) entry which is preliminary data.</text>
</comment>
<reference evidence="2 3" key="1">
    <citation type="journal article" date="2019" name="Commun. Biol.">
        <title>The bagworm genome reveals a unique fibroin gene that provides high tensile strength.</title>
        <authorList>
            <person name="Kono N."/>
            <person name="Nakamura H."/>
            <person name="Ohtoshi R."/>
            <person name="Tomita M."/>
            <person name="Numata K."/>
            <person name="Arakawa K."/>
        </authorList>
    </citation>
    <scope>NUCLEOTIDE SEQUENCE [LARGE SCALE GENOMIC DNA]</scope>
</reference>
<evidence type="ECO:0000313" key="2">
    <source>
        <dbReference type="EMBL" id="GBP10081.1"/>
    </source>
</evidence>
<dbReference type="AlphaFoldDB" id="A0A4C1T9V6"/>
<dbReference type="EMBL" id="BGZK01008855">
    <property type="protein sequence ID" value="GBP10081.1"/>
    <property type="molecule type" value="Genomic_DNA"/>
</dbReference>